<dbReference type="Pfam" id="PF03724">
    <property type="entry name" value="META"/>
    <property type="match status" value="2"/>
</dbReference>
<name>A0A9D2FXQ1_9BACT</name>
<feature type="chain" id="PRO_5038822973" evidence="1">
    <location>
        <begin position="26"/>
        <end position="261"/>
    </location>
</feature>
<feature type="domain" description="DUF306" evidence="2">
    <location>
        <begin position="33"/>
        <end position="137"/>
    </location>
</feature>
<accession>A0A9D2FXQ1</accession>
<dbReference type="EMBL" id="DXBE01000040">
    <property type="protein sequence ID" value="HIZ69304.1"/>
    <property type="molecule type" value="Genomic_DNA"/>
</dbReference>
<evidence type="ECO:0000313" key="4">
    <source>
        <dbReference type="Proteomes" id="UP000824055"/>
    </source>
</evidence>
<gene>
    <name evidence="3" type="ORF">H9966_05370</name>
</gene>
<dbReference type="AlphaFoldDB" id="A0A9D2FXQ1"/>
<dbReference type="Proteomes" id="UP000824055">
    <property type="component" value="Unassembled WGS sequence"/>
</dbReference>
<dbReference type="PROSITE" id="PS51257">
    <property type="entry name" value="PROKAR_LIPOPROTEIN"/>
    <property type="match status" value="1"/>
</dbReference>
<evidence type="ECO:0000256" key="1">
    <source>
        <dbReference type="SAM" id="SignalP"/>
    </source>
</evidence>
<feature type="domain" description="DUF306" evidence="2">
    <location>
        <begin position="150"/>
        <end position="237"/>
    </location>
</feature>
<dbReference type="Gene3D" id="2.40.128.270">
    <property type="match status" value="2"/>
</dbReference>
<protein>
    <submittedName>
        <fullName evidence="3">META domain-containing protein</fullName>
    </submittedName>
</protein>
<dbReference type="PANTHER" id="PTHR35535:SF1">
    <property type="entry name" value="HEAT SHOCK PROTEIN HSLJ"/>
    <property type="match status" value="1"/>
</dbReference>
<feature type="signal peptide" evidence="1">
    <location>
        <begin position="1"/>
        <end position="25"/>
    </location>
</feature>
<evidence type="ECO:0000259" key="2">
    <source>
        <dbReference type="Pfam" id="PF03724"/>
    </source>
</evidence>
<organism evidence="3 4">
    <name type="scientific">Candidatus Prevotella avicola</name>
    <dbReference type="NCBI Taxonomy" id="2838738"/>
    <lineage>
        <taxon>Bacteria</taxon>
        <taxon>Pseudomonadati</taxon>
        <taxon>Bacteroidota</taxon>
        <taxon>Bacteroidia</taxon>
        <taxon>Bacteroidales</taxon>
        <taxon>Prevotellaceae</taxon>
        <taxon>Prevotella</taxon>
    </lineage>
</organism>
<dbReference type="PANTHER" id="PTHR35535">
    <property type="entry name" value="HEAT SHOCK PROTEIN HSLJ"/>
    <property type="match status" value="1"/>
</dbReference>
<reference evidence="3" key="1">
    <citation type="journal article" date="2021" name="PeerJ">
        <title>Extensive microbial diversity within the chicken gut microbiome revealed by metagenomics and culture.</title>
        <authorList>
            <person name="Gilroy R."/>
            <person name="Ravi A."/>
            <person name="Getino M."/>
            <person name="Pursley I."/>
            <person name="Horton D.L."/>
            <person name="Alikhan N.F."/>
            <person name="Baker D."/>
            <person name="Gharbi K."/>
            <person name="Hall N."/>
            <person name="Watson M."/>
            <person name="Adriaenssens E.M."/>
            <person name="Foster-Nyarko E."/>
            <person name="Jarju S."/>
            <person name="Secka A."/>
            <person name="Antonio M."/>
            <person name="Oren A."/>
            <person name="Chaudhuri R.R."/>
            <person name="La Ragione R."/>
            <person name="Hildebrand F."/>
            <person name="Pallen M.J."/>
        </authorList>
    </citation>
    <scope>NUCLEOTIDE SEQUENCE</scope>
    <source>
        <strain evidence="3">ChiHecec3B27-8219</strain>
    </source>
</reference>
<dbReference type="InterPro" id="IPR038670">
    <property type="entry name" value="HslJ-like_sf"/>
</dbReference>
<evidence type="ECO:0000313" key="3">
    <source>
        <dbReference type="EMBL" id="HIZ69304.1"/>
    </source>
</evidence>
<sequence>MMKKNKFWITAIAACALTLTSCGGAKSVVKQMNGEWNIEEINGKPLVVTDGQRPFIGFNAQEGRVYGYGGCNRLMAGYDAKTGELDFSKMGSTMMAGPNMDMERDVLNALGQARGFVMGKGGKASLEDANGKRVVTLSRRFEAMDFSALAGDWRIVSVNGKPVASTSESVPMLSFNVKDMRLGGTTGCNRLMGQLVQEPGNPQSISFPQTATTRMACPDMSLEQDIVAALEEVRSFGKLPNGNVALFTAGSMMAFELSPMR</sequence>
<proteinExistence type="predicted"/>
<reference evidence="3" key="2">
    <citation type="submission" date="2021-04" db="EMBL/GenBank/DDBJ databases">
        <authorList>
            <person name="Gilroy R."/>
        </authorList>
    </citation>
    <scope>NUCLEOTIDE SEQUENCE</scope>
    <source>
        <strain evidence="3">ChiHecec3B27-8219</strain>
    </source>
</reference>
<keyword evidence="1" id="KW-0732">Signal</keyword>
<dbReference type="InterPro" id="IPR053147">
    <property type="entry name" value="Hsp_HslJ-like"/>
</dbReference>
<dbReference type="InterPro" id="IPR005184">
    <property type="entry name" value="DUF306_Meta_HslJ"/>
</dbReference>
<comment type="caution">
    <text evidence="3">The sequence shown here is derived from an EMBL/GenBank/DDBJ whole genome shotgun (WGS) entry which is preliminary data.</text>
</comment>